<sequence length="322" mass="36624">MQQACNDAAMPADLTDASLWRAGRQEPEQVAALVAAAVEPVHYTMAFYRSEARQGSDPRVVALHGLIPGVLRAAFAGFDSHDDLGAHLNGHLEHTRTLDGRSRETEFDPSRAVTTELIRPIQMQTFCPFAQKSVLWGPPSYDEALSFEDNMKASLPTLRQFIRVQDHDVIDGYVYAFPTRVFGESFEDLQQVFRNFVEFLHRNLTDAAPAGLDPETATDPKWFLVLEGEECFISVFAPIYPHDHSRYMNGVEGQFVFMLQPEAAVLRLLTKNDYKQRSEAIRHRFRDGFQRYVLADIELHRFLLPVQADQPPVKWYELAPTI</sequence>
<gene>
    <name evidence="1" type="primary">gdnL</name>
</gene>
<dbReference type="InterPro" id="IPR014988">
    <property type="entry name" value="Uncharacterised_YqcI/YcgG"/>
</dbReference>
<protein>
    <submittedName>
        <fullName evidence="1">Uncharacterized protein</fullName>
    </submittedName>
</protein>
<dbReference type="AlphaFoldDB" id="K4JIJ2"/>
<dbReference type="EMBL" id="JX545234">
    <property type="protein sequence ID" value="AFU82621.1"/>
    <property type="molecule type" value="Genomic_DNA"/>
</dbReference>
<organism evidence="1">
    <name type="scientific">Streptomyces sp. K01-0509</name>
    <dbReference type="NCBI Taxonomy" id="1238679"/>
    <lineage>
        <taxon>Bacteria</taxon>
        <taxon>Bacillati</taxon>
        <taxon>Actinomycetota</taxon>
        <taxon>Actinomycetes</taxon>
        <taxon>Kitasatosporales</taxon>
        <taxon>Streptomycetaceae</taxon>
        <taxon>Streptomyces</taxon>
    </lineage>
</organism>
<reference evidence="1" key="1">
    <citation type="journal article" date="2012" name="J. Am. Chem. Soc.">
        <title>Molecular insights into the biosynthesis of guadinomine: a type III secretion system inhibitor.</title>
        <authorList>
            <person name="Holmes T.C."/>
            <person name="May A.E."/>
            <person name="Zaleta-Rivera K."/>
            <person name="Ruby J.G."/>
            <person name="Skewes-Cox P."/>
            <person name="Fischbach M.A."/>
            <person name="Derisi J.L."/>
            <person name="Iwatsuki M."/>
            <person name="Omura S."/>
            <person name="Khosla C."/>
        </authorList>
    </citation>
    <scope>NUCLEOTIDE SEQUENCE</scope>
    <source>
        <strain evidence="1">K01-0509</strain>
    </source>
</reference>
<proteinExistence type="predicted"/>
<dbReference type="Pfam" id="PF08892">
    <property type="entry name" value="YqcI_YcgG"/>
    <property type="match status" value="1"/>
</dbReference>
<name>K4JIJ2_9ACTN</name>
<accession>K4JIJ2</accession>
<evidence type="ECO:0000313" key="1">
    <source>
        <dbReference type="EMBL" id="AFU82621.1"/>
    </source>
</evidence>